<evidence type="ECO:0000313" key="1">
    <source>
        <dbReference type="EMBL" id="MBX52795.1"/>
    </source>
</evidence>
<reference evidence="1" key="1">
    <citation type="submission" date="2018-02" db="EMBL/GenBank/DDBJ databases">
        <title>Rhizophora mucronata_Transcriptome.</title>
        <authorList>
            <person name="Meera S.P."/>
            <person name="Sreeshan A."/>
            <person name="Augustine A."/>
        </authorList>
    </citation>
    <scope>NUCLEOTIDE SEQUENCE</scope>
    <source>
        <tissue evidence="1">Leaf</tissue>
    </source>
</reference>
<sequence>MKIQKMSSGPCREMHIVIHKFSNLLVGKIRQNQNKNTPQEQE</sequence>
<name>A0A2P2PDK2_RHIMU</name>
<accession>A0A2P2PDK2</accession>
<dbReference type="EMBL" id="GGEC01072311">
    <property type="protein sequence ID" value="MBX52795.1"/>
    <property type="molecule type" value="Transcribed_RNA"/>
</dbReference>
<proteinExistence type="predicted"/>
<protein>
    <submittedName>
        <fullName evidence="1">Uncharacterized protein</fullName>
    </submittedName>
</protein>
<dbReference type="AlphaFoldDB" id="A0A2P2PDK2"/>
<organism evidence="1">
    <name type="scientific">Rhizophora mucronata</name>
    <name type="common">Asiatic mangrove</name>
    <dbReference type="NCBI Taxonomy" id="61149"/>
    <lineage>
        <taxon>Eukaryota</taxon>
        <taxon>Viridiplantae</taxon>
        <taxon>Streptophyta</taxon>
        <taxon>Embryophyta</taxon>
        <taxon>Tracheophyta</taxon>
        <taxon>Spermatophyta</taxon>
        <taxon>Magnoliopsida</taxon>
        <taxon>eudicotyledons</taxon>
        <taxon>Gunneridae</taxon>
        <taxon>Pentapetalae</taxon>
        <taxon>rosids</taxon>
        <taxon>fabids</taxon>
        <taxon>Malpighiales</taxon>
        <taxon>Rhizophoraceae</taxon>
        <taxon>Rhizophora</taxon>
    </lineage>
</organism>